<organism evidence="5 6">
    <name type="scientific">Jannaschia aquimarina</name>
    <dbReference type="NCBI Taxonomy" id="935700"/>
    <lineage>
        <taxon>Bacteria</taxon>
        <taxon>Pseudomonadati</taxon>
        <taxon>Pseudomonadota</taxon>
        <taxon>Alphaproteobacteria</taxon>
        <taxon>Rhodobacterales</taxon>
        <taxon>Roseobacteraceae</taxon>
        <taxon>Jannaschia</taxon>
    </lineage>
</organism>
<dbReference type="InterPro" id="IPR038255">
    <property type="entry name" value="PBS_linker_sf"/>
</dbReference>
<dbReference type="GO" id="GO:0005509">
    <property type="term" value="F:calcium ion binding"/>
    <property type="evidence" value="ECO:0007669"/>
    <property type="project" value="InterPro"/>
</dbReference>
<evidence type="ECO:0000313" key="5">
    <source>
        <dbReference type="EMBL" id="KIT15070.1"/>
    </source>
</evidence>
<evidence type="ECO:0000313" key="6">
    <source>
        <dbReference type="Proteomes" id="UP000032232"/>
    </source>
</evidence>
<dbReference type="SUPFAM" id="SSF51120">
    <property type="entry name" value="beta-Roll"/>
    <property type="match status" value="2"/>
</dbReference>
<protein>
    <submittedName>
        <fullName evidence="5">Calx-beta domain protein</fullName>
    </submittedName>
</protein>
<keyword evidence="1" id="KW-0732">Signal</keyword>
<comment type="caution">
    <text evidence="5">The sequence shown here is derived from an EMBL/GenBank/DDBJ whole genome shotgun (WGS) entry which is preliminary data.</text>
</comment>
<dbReference type="RefSeq" id="WP_043920135.1">
    <property type="nucleotide sequence ID" value="NZ_FZPF01000001.1"/>
</dbReference>
<dbReference type="EMBL" id="JYFE01000060">
    <property type="protein sequence ID" value="KIT15070.1"/>
    <property type="molecule type" value="Genomic_DNA"/>
</dbReference>
<evidence type="ECO:0000256" key="3">
    <source>
        <dbReference type="ARBA" id="ARBA00022837"/>
    </source>
</evidence>
<accession>A0A0D1EGT5</accession>
<dbReference type="SUPFAM" id="SSF141072">
    <property type="entry name" value="CalX-like"/>
    <property type="match status" value="10"/>
</dbReference>
<evidence type="ECO:0000259" key="4">
    <source>
        <dbReference type="SMART" id="SM00237"/>
    </source>
</evidence>
<dbReference type="Gene3D" id="1.10.3130.20">
    <property type="entry name" value="Phycobilisome linker domain"/>
    <property type="match status" value="2"/>
</dbReference>
<dbReference type="Pfam" id="PF13946">
    <property type="entry name" value="DUF4214"/>
    <property type="match status" value="2"/>
</dbReference>
<dbReference type="InterPro" id="IPR011049">
    <property type="entry name" value="Serralysin-like_metalloprot_C"/>
</dbReference>
<gene>
    <name evidence="5" type="ORF">jaqu_33960</name>
</gene>
<feature type="domain" description="Calx-beta" evidence="4">
    <location>
        <begin position="715"/>
        <end position="820"/>
    </location>
</feature>
<dbReference type="InterPro" id="IPR038081">
    <property type="entry name" value="CalX-like_sf"/>
</dbReference>
<dbReference type="PANTHER" id="PTHR46682">
    <property type="entry name" value="ADHESION G-PROTEIN COUPLED RECEPTOR V1"/>
    <property type="match status" value="1"/>
</dbReference>
<dbReference type="PATRIC" id="fig|935700.4.peg.3508"/>
<keyword evidence="2" id="KW-0677">Repeat</keyword>
<dbReference type="PROSITE" id="PS00330">
    <property type="entry name" value="HEMOLYSIN_CALCIUM"/>
    <property type="match status" value="2"/>
</dbReference>
<dbReference type="Gene3D" id="2.60.40.2030">
    <property type="match status" value="10"/>
</dbReference>
<dbReference type="Pfam" id="PF00353">
    <property type="entry name" value="HemolysinCabind"/>
    <property type="match status" value="2"/>
</dbReference>
<dbReference type="STRING" id="935700.jaqu_33960"/>
<dbReference type="InterPro" id="IPR003644">
    <property type="entry name" value="Calx_beta"/>
</dbReference>
<dbReference type="GO" id="GO:0016020">
    <property type="term" value="C:membrane"/>
    <property type="evidence" value="ECO:0007669"/>
    <property type="project" value="InterPro"/>
</dbReference>
<keyword evidence="3" id="KW-0106">Calcium</keyword>
<reference evidence="5 6" key="1">
    <citation type="submission" date="2015-02" db="EMBL/GenBank/DDBJ databases">
        <title>Genome Sequence of Jannaschia aquimarina DSM28248, a member of the Roseobacter clade.</title>
        <authorList>
            <person name="Voget S."/>
            <person name="Daniel R."/>
        </authorList>
    </citation>
    <scope>NUCLEOTIDE SEQUENCE [LARGE SCALE GENOMIC DNA]</scope>
    <source>
        <strain evidence="5 6">GSW-M26</strain>
    </source>
</reference>
<feature type="domain" description="Calx-beta" evidence="4">
    <location>
        <begin position="113"/>
        <end position="216"/>
    </location>
</feature>
<dbReference type="GO" id="GO:0004930">
    <property type="term" value="F:G protein-coupled receptor activity"/>
    <property type="evidence" value="ECO:0007669"/>
    <property type="project" value="InterPro"/>
</dbReference>
<sequence>MPTISVSRITIDEGNFSRPTVEFRVTLSEPTLDAVTMDYRAFGDTAWDSDFFGGFASSSNFGTLTIPPGDTTGIITLSIQPDSVDERDENFGLQLENLSSNAEFDNGETVLRTGGIIRDDDGTGQNRSIFVSDVVLVEGDSGSKEAVFDIRLSREATSTFSVSYATKDISAVAGQDYSARSGTLTFRPGDDFKQVRVPVTSDSVAEITESFGLTLGVSSSLNIDISGASGEAFIRDDDSGSGPVVSVKRAVIEEDDFSNKPLAFEISLSEAAIDVVTLEYQVFAGTIDELDVASRLPSTTNAAQVTFDPGETTKVVYIRTRGDLEEERDEDLIFQLENLSSNATFAGGEDIIRTTGVIQDDDGVGPDLSLFVSDPILVEGDSGTKEAVFEIVLSRPATSSFRVDYETQDGSAVAGQDYTRTTGTLSFQPGEDIKVVRVPVNGDTRIETSETFSLVLDAPSTPSITVGGGLAGEATIRDDDAANGRPVISIAPAVVDESDFSTHTLAFQVTLSEPALDEVTVAYEALRGTSEDVDLISLFGDRGTVGTVSFAPGETSQTILLNVRGDRDDERDESIVMQLSEPSSNAALAGGGPVLRATGVIRDNDGLGPNLSLLVSDPILLEGDGRTQEAVFELRLSRPATTDISVDYATSDIEAVAGQDYRSVTGTASFAPGEEVKYVRVPVIGDQTVEASESFALTASLRSGPSIGTEGLSGTAVIRDDDGGAGPVVTIRPAVVDEASGSRSLLFSVSLSEATTDPVTFDYKPIANTAQEGDLGSTFDTRTNTSTLTFEPGETEKTIRILALSDRVDERDEGLTLQASNLSTNARFAGGEDIVRLNGVIRDTDGTGLDLAVIVSEPILLEGDRGRGEAVFELRLSRPATEDLQIRYETRDITATAGEDYVAVSGTATFAPGEEVKSVRVPIIADTIPELSESFGLAVTSPSSPRLDDAARVGEALIRDDDGATSSGSILTVEDAVTIEGRTLLYTVSLSEPSQDVVTAEYRLIAGTATDPDISGGLGRNTGTVQIDPGDTTATIAIRTNRDFTDERDESLFLRLDNIAGASFSGGTDSVTTVGFIRDTDGVGANRAAAVTPTLVSEAGAGATAYEIKVNLSQPATGRTTFEVEALDQTARIGRDYRLIDETVTFEVGDDSAGIRIEVLGDGRANEGTETFALSLTPAPNAPFVGNVQDAVISIADGPSVPTDAPDDRVGTGGNDAIRLLGGNDRFDGLAGNDDIRGDGGRDTLIGGSGEDTLRGGSGADLLIGGVVTDVSTGAKGQVFRVYQATLDRLPDTGGFENWTGRIERGERSLVEVISGFTNSPEFQSTYGALNNTQFVNLLYNNVLGRDADAGGLARWTGELAAGASRAEVVRGFSESQEFKNNTNDEASAFAEARDQAEFIDDVFRLYRATLDRSPDTTGLLNWSGRLADGRSLESVAQGFVNSPEFQRDYGGQDDRGFVTLLYNNVLGREPDDRGLARWTGELANGASRAEVVLGFSQSPEFVRSTSSAVDRYMQRRDGDVLEGGPGNDVLAGSLFADEFVFDADHDGRDLVLQLDPWDALRFRDFGYDSRADVLAEMRQAGPDLVFADQGVTITFADRTLADLDDVQFIF</sequence>
<dbReference type="InterPro" id="IPR001343">
    <property type="entry name" value="Hemolysn_Ca-bd"/>
</dbReference>
<dbReference type="InterPro" id="IPR025282">
    <property type="entry name" value="DUF4214"/>
</dbReference>
<dbReference type="InterPro" id="IPR026919">
    <property type="entry name" value="ADGRV1"/>
</dbReference>
<feature type="domain" description="Calx-beta" evidence="4">
    <location>
        <begin position="354"/>
        <end position="457"/>
    </location>
</feature>
<dbReference type="SMART" id="SM00237">
    <property type="entry name" value="Calx_beta"/>
    <property type="match status" value="5"/>
</dbReference>
<dbReference type="Pfam" id="PF03160">
    <property type="entry name" value="Calx-beta"/>
    <property type="match status" value="10"/>
</dbReference>
<dbReference type="InterPro" id="IPR018511">
    <property type="entry name" value="Hemolysin-typ_Ca-bd_CS"/>
</dbReference>
<feature type="domain" description="Calx-beta" evidence="4">
    <location>
        <begin position="837"/>
        <end position="940"/>
    </location>
</feature>
<feature type="domain" description="Calx-beta" evidence="4">
    <location>
        <begin position="597"/>
        <end position="700"/>
    </location>
</feature>
<dbReference type="OrthoDB" id="733404at2"/>
<dbReference type="Proteomes" id="UP000032232">
    <property type="component" value="Unassembled WGS sequence"/>
</dbReference>
<dbReference type="PANTHER" id="PTHR46682:SF1">
    <property type="entry name" value="ADHESION G-PROTEIN COUPLED RECEPTOR V1"/>
    <property type="match status" value="1"/>
</dbReference>
<evidence type="ECO:0000256" key="1">
    <source>
        <dbReference type="ARBA" id="ARBA00022729"/>
    </source>
</evidence>
<keyword evidence="6" id="KW-1185">Reference proteome</keyword>
<proteinExistence type="predicted"/>
<name>A0A0D1EGT5_9RHOB</name>
<evidence type="ECO:0000256" key="2">
    <source>
        <dbReference type="ARBA" id="ARBA00022737"/>
    </source>
</evidence>